<proteinExistence type="predicted"/>
<protein>
    <submittedName>
        <fullName evidence="1">Uncharacterized protein</fullName>
    </submittedName>
</protein>
<evidence type="ECO:0000313" key="1">
    <source>
        <dbReference type="EMBL" id="TFK64126.1"/>
    </source>
</evidence>
<name>A0ACD3AF02_9AGAR</name>
<dbReference type="EMBL" id="ML208488">
    <property type="protein sequence ID" value="TFK64126.1"/>
    <property type="molecule type" value="Genomic_DNA"/>
</dbReference>
<organism evidence="1 2">
    <name type="scientific">Pluteus cervinus</name>
    <dbReference type="NCBI Taxonomy" id="181527"/>
    <lineage>
        <taxon>Eukaryota</taxon>
        <taxon>Fungi</taxon>
        <taxon>Dikarya</taxon>
        <taxon>Basidiomycota</taxon>
        <taxon>Agaricomycotina</taxon>
        <taxon>Agaricomycetes</taxon>
        <taxon>Agaricomycetidae</taxon>
        <taxon>Agaricales</taxon>
        <taxon>Pluteineae</taxon>
        <taxon>Pluteaceae</taxon>
        <taxon>Pluteus</taxon>
    </lineage>
</organism>
<dbReference type="Proteomes" id="UP000308600">
    <property type="component" value="Unassembled WGS sequence"/>
</dbReference>
<sequence length="297" mass="33868">MGSMYMGSDEELIFDTPSESHLNEIADIQHGKDSDDVYYLSHEFRSPEADVIFQSSDKVKFHLFKKELAILSGGFPPAELVSDPKEIVKLPEGAVVLNTLFAFTRPQRYPDLHDLEIEGLVELGDVAEKYEVYPAIMACKIIMRMKISAHPLEVFVYAAKYDYLDLLDATAPSVLGTPLLELDGLELPRKFFTAWLRYLDALEPLRKVWINTIRMASQDPDGCDRGCYDSQSTLFDRLVIQMQNKTVLLEASHKQCSACSRDMTFESKFKLFPRHKFTASAIEKVYSTFPKFSTFLF</sequence>
<evidence type="ECO:0000313" key="2">
    <source>
        <dbReference type="Proteomes" id="UP000308600"/>
    </source>
</evidence>
<accession>A0ACD3AF02</accession>
<keyword evidence="2" id="KW-1185">Reference proteome</keyword>
<gene>
    <name evidence="1" type="ORF">BDN72DRAFT_802477</name>
</gene>
<reference evidence="1 2" key="1">
    <citation type="journal article" date="2019" name="Nat. Ecol. Evol.">
        <title>Megaphylogeny resolves global patterns of mushroom evolution.</title>
        <authorList>
            <person name="Varga T."/>
            <person name="Krizsan K."/>
            <person name="Foldi C."/>
            <person name="Dima B."/>
            <person name="Sanchez-Garcia M."/>
            <person name="Sanchez-Ramirez S."/>
            <person name="Szollosi G.J."/>
            <person name="Szarkandi J.G."/>
            <person name="Papp V."/>
            <person name="Albert L."/>
            <person name="Andreopoulos W."/>
            <person name="Angelini C."/>
            <person name="Antonin V."/>
            <person name="Barry K.W."/>
            <person name="Bougher N.L."/>
            <person name="Buchanan P."/>
            <person name="Buyck B."/>
            <person name="Bense V."/>
            <person name="Catcheside P."/>
            <person name="Chovatia M."/>
            <person name="Cooper J."/>
            <person name="Damon W."/>
            <person name="Desjardin D."/>
            <person name="Finy P."/>
            <person name="Geml J."/>
            <person name="Haridas S."/>
            <person name="Hughes K."/>
            <person name="Justo A."/>
            <person name="Karasinski D."/>
            <person name="Kautmanova I."/>
            <person name="Kiss B."/>
            <person name="Kocsube S."/>
            <person name="Kotiranta H."/>
            <person name="LaButti K.M."/>
            <person name="Lechner B.E."/>
            <person name="Liimatainen K."/>
            <person name="Lipzen A."/>
            <person name="Lukacs Z."/>
            <person name="Mihaltcheva S."/>
            <person name="Morgado L.N."/>
            <person name="Niskanen T."/>
            <person name="Noordeloos M.E."/>
            <person name="Ohm R.A."/>
            <person name="Ortiz-Santana B."/>
            <person name="Ovrebo C."/>
            <person name="Racz N."/>
            <person name="Riley R."/>
            <person name="Savchenko A."/>
            <person name="Shiryaev A."/>
            <person name="Soop K."/>
            <person name="Spirin V."/>
            <person name="Szebenyi C."/>
            <person name="Tomsovsky M."/>
            <person name="Tulloss R.E."/>
            <person name="Uehling J."/>
            <person name="Grigoriev I.V."/>
            <person name="Vagvolgyi C."/>
            <person name="Papp T."/>
            <person name="Martin F.M."/>
            <person name="Miettinen O."/>
            <person name="Hibbett D.S."/>
            <person name="Nagy L.G."/>
        </authorList>
    </citation>
    <scope>NUCLEOTIDE SEQUENCE [LARGE SCALE GENOMIC DNA]</scope>
    <source>
        <strain evidence="1 2">NL-1719</strain>
    </source>
</reference>